<accession>A0A0F7FYY5</accession>
<dbReference type="SMART" id="SM00507">
    <property type="entry name" value="HNHc"/>
    <property type="match status" value="1"/>
</dbReference>
<dbReference type="EMBL" id="CP009922">
    <property type="protein sequence ID" value="AKG45307.1"/>
    <property type="molecule type" value="Genomic_DNA"/>
</dbReference>
<keyword evidence="2" id="KW-0540">Nuclease</keyword>
<dbReference type="InterPro" id="IPR003615">
    <property type="entry name" value="HNH_nuc"/>
</dbReference>
<sequence>MASRYTRERLAEAAAGSTTLTEAITKLGADPRSGSRRYLRERMRALGVDTSHFAREGRRWTVHALTAAVADSRNMAEVLYHLGVPLVGGQHTHLSRTVKALGIDTSHFTGRQASPGAARRRTPQEILVRQDAADTRRCPGERLRRALLAVGVPHRCARCGTPPQWRGKPLTLEVDHVDGDRRNNEAANLRLLCPNCHATTAAYRGRGKRAA</sequence>
<dbReference type="Pfam" id="PF13392">
    <property type="entry name" value="HNH_3"/>
    <property type="match status" value="1"/>
</dbReference>
<feature type="domain" description="HNH nuclease" evidence="1">
    <location>
        <begin position="142"/>
        <end position="198"/>
    </location>
</feature>
<dbReference type="STRING" id="408015.SXIM_39230"/>
<dbReference type="PATRIC" id="fig|408015.6.peg.3975"/>
<dbReference type="Proteomes" id="UP000034034">
    <property type="component" value="Chromosome"/>
</dbReference>
<protein>
    <submittedName>
        <fullName evidence="2">H-N-H endonuclease F-TflIV</fullName>
    </submittedName>
</protein>
<reference evidence="2" key="1">
    <citation type="submission" date="2019-08" db="EMBL/GenBank/DDBJ databases">
        <title>Complete genome sequence of a mangrove-derived Streptomyces xiamenensis.</title>
        <authorList>
            <person name="Xu J."/>
        </authorList>
    </citation>
    <scope>NUCLEOTIDE SEQUENCE</scope>
    <source>
        <strain evidence="2">318</strain>
    </source>
</reference>
<evidence type="ECO:0000313" key="3">
    <source>
        <dbReference type="Proteomes" id="UP000034034"/>
    </source>
</evidence>
<dbReference type="GO" id="GO:0004519">
    <property type="term" value="F:endonuclease activity"/>
    <property type="evidence" value="ECO:0007669"/>
    <property type="project" value="UniProtKB-KW"/>
</dbReference>
<proteinExistence type="predicted"/>
<dbReference type="AlphaFoldDB" id="A0A0F7FYY5"/>
<gene>
    <name evidence="2" type="ORF">SXIM_39230</name>
</gene>
<keyword evidence="2" id="KW-0255">Endonuclease</keyword>
<name>A0A0F7FYY5_9ACTN</name>
<keyword evidence="3" id="KW-1185">Reference proteome</keyword>
<dbReference type="KEGG" id="sxi:SXIM_39230"/>
<dbReference type="CDD" id="cd00085">
    <property type="entry name" value="HNHc"/>
    <property type="match status" value="1"/>
</dbReference>
<dbReference type="Gene3D" id="1.10.30.50">
    <property type="match status" value="1"/>
</dbReference>
<evidence type="ECO:0000259" key="1">
    <source>
        <dbReference type="SMART" id="SM00507"/>
    </source>
</evidence>
<dbReference type="HOGENOM" id="CLU_071833_0_0_11"/>
<organism evidence="2 3">
    <name type="scientific">Streptomyces xiamenensis</name>
    <dbReference type="NCBI Taxonomy" id="408015"/>
    <lineage>
        <taxon>Bacteria</taxon>
        <taxon>Bacillati</taxon>
        <taxon>Actinomycetota</taxon>
        <taxon>Actinomycetes</taxon>
        <taxon>Kitasatosporales</taxon>
        <taxon>Streptomycetaceae</taxon>
        <taxon>Streptomyces</taxon>
    </lineage>
</organism>
<evidence type="ECO:0000313" key="2">
    <source>
        <dbReference type="EMBL" id="AKG45307.1"/>
    </source>
</evidence>
<keyword evidence="2" id="KW-0378">Hydrolase</keyword>
<dbReference type="RefSeq" id="WP_030736847.1">
    <property type="nucleotide sequence ID" value="NZ_CP009922.3"/>
</dbReference>